<evidence type="ECO:0000313" key="1">
    <source>
        <dbReference type="Proteomes" id="UP000095286"/>
    </source>
</evidence>
<name>A0AC35UCX2_9BILA</name>
<protein>
    <submittedName>
        <fullName evidence="2">Kelch repeat protein</fullName>
    </submittedName>
</protein>
<accession>A0AC35UCX2</accession>
<sequence>MIRELKIGCDDSSVVIDNVIYVTPGSIKNKSMLRFDVITRESVVLETEIDNINYAFSTSKYDGQIWTFGGCVNGKIVDIVQSFDFEKMIWLEQKALPFVSSYHSSVVINNVIYVTPGNSRNKNMFRYDPRIKTWEKLAEIPIKKQNAAVCLNGNNIMYCGGMYNEGEKWISNDNCEIYEVKANKWRTTTSLPVTCWGNRSVELSTEIISFGGYSNNANISDIYSFDKKTEIWTKSNIKLPSPNCLFSLSFY</sequence>
<proteinExistence type="predicted"/>
<organism evidence="1 2">
    <name type="scientific">Rhabditophanes sp. KR3021</name>
    <dbReference type="NCBI Taxonomy" id="114890"/>
    <lineage>
        <taxon>Eukaryota</taxon>
        <taxon>Metazoa</taxon>
        <taxon>Ecdysozoa</taxon>
        <taxon>Nematoda</taxon>
        <taxon>Chromadorea</taxon>
        <taxon>Rhabditida</taxon>
        <taxon>Tylenchina</taxon>
        <taxon>Panagrolaimomorpha</taxon>
        <taxon>Strongyloidoidea</taxon>
        <taxon>Alloionematidae</taxon>
        <taxon>Rhabditophanes</taxon>
    </lineage>
</organism>
<evidence type="ECO:0000313" key="2">
    <source>
        <dbReference type="WBParaSite" id="RSKR_0001016500.1"/>
    </source>
</evidence>
<reference evidence="2" key="1">
    <citation type="submission" date="2016-11" db="UniProtKB">
        <authorList>
            <consortium name="WormBaseParasite"/>
        </authorList>
    </citation>
    <scope>IDENTIFICATION</scope>
    <source>
        <strain evidence="2">KR3021</strain>
    </source>
</reference>
<dbReference type="WBParaSite" id="RSKR_0001016500.1">
    <property type="protein sequence ID" value="RSKR_0001016500.1"/>
    <property type="gene ID" value="RSKR_0001016500"/>
</dbReference>
<dbReference type="Proteomes" id="UP000095286">
    <property type="component" value="Unplaced"/>
</dbReference>